<dbReference type="SUPFAM" id="SSF56281">
    <property type="entry name" value="Metallo-hydrolase/oxidoreductase"/>
    <property type="match status" value="1"/>
</dbReference>
<dbReference type="OrthoDB" id="9802248at2"/>
<dbReference type="InterPro" id="IPR050662">
    <property type="entry name" value="Sec-metab_biosynth-thioest"/>
</dbReference>
<dbReference type="RefSeq" id="WP_108976484.1">
    <property type="nucleotide sequence ID" value="NZ_BFBB01000005.1"/>
</dbReference>
<dbReference type="InterPro" id="IPR001279">
    <property type="entry name" value="Metallo-B-lactamas"/>
</dbReference>
<dbReference type="Proteomes" id="UP000245133">
    <property type="component" value="Unassembled WGS sequence"/>
</dbReference>
<keyword evidence="3" id="KW-1185">Reference proteome</keyword>
<evidence type="ECO:0000313" key="2">
    <source>
        <dbReference type="EMBL" id="GBF50570.1"/>
    </source>
</evidence>
<dbReference type="GO" id="GO:0016787">
    <property type="term" value="F:hydrolase activity"/>
    <property type="evidence" value="ECO:0007669"/>
    <property type="project" value="UniProtKB-KW"/>
</dbReference>
<dbReference type="SMART" id="SM00849">
    <property type="entry name" value="Lactamase_B"/>
    <property type="match status" value="1"/>
</dbReference>
<evidence type="ECO:0000259" key="1">
    <source>
        <dbReference type="SMART" id="SM00849"/>
    </source>
</evidence>
<dbReference type="InterPro" id="IPR036866">
    <property type="entry name" value="RibonucZ/Hydroxyglut_hydro"/>
</dbReference>
<feature type="domain" description="Metallo-beta-lactamase" evidence="1">
    <location>
        <begin position="31"/>
        <end position="250"/>
    </location>
</feature>
<dbReference type="AlphaFoldDB" id="A0A2P2E115"/>
<gene>
    <name evidence="2" type="ORF">LPTSP4_20960</name>
</gene>
<reference evidence="2 3" key="1">
    <citation type="submission" date="2018-02" db="EMBL/GenBank/DDBJ databases">
        <title>Novel Leptospira species isolated from soil and water in Japan.</title>
        <authorList>
            <person name="Nakao R."/>
            <person name="Masuzawa T."/>
        </authorList>
    </citation>
    <scope>NUCLEOTIDE SEQUENCE [LARGE SCALE GENOMIC DNA]</scope>
    <source>
        <strain evidence="2 3">YH101</strain>
    </source>
</reference>
<dbReference type="PANTHER" id="PTHR23131:SF0">
    <property type="entry name" value="ENDORIBONUCLEASE LACTB2"/>
    <property type="match status" value="1"/>
</dbReference>
<keyword evidence="2" id="KW-0378">Hydrolase</keyword>
<accession>A0A2P2E115</accession>
<dbReference type="PANTHER" id="PTHR23131">
    <property type="entry name" value="ENDORIBONUCLEASE LACTB2"/>
    <property type="match status" value="1"/>
</dbReference>
<proteinExistence type="predicted"/>
<dbReference type="Pfam" id="PF00753">
    <property type="entry name" value="Lactamase_B"/>
    <property type="match status" value="1"/>
</dbReference>
<protein>
    <submittedName>
        <fullName evidence="2">Zn-dependent hydrolase</fullName>
    </submittedName>
</protein>
<sequence length="340" mass="38483">MKVTTPDRIPLVIDIGDNISKIVLPQPFYAPNNIYFYKSQDGLTLIDSGYIESIPLLQAALKTIGYSLKDIRHVIYTHNHLDHISSSLVLKSYAPKVIFYGYRAMQSGVGNYLESMYLFQEATEDLFRKAFAEPADLERILRESRKGWNQFYSKFKETKKGDPMLKIDVAIDHNDTLELSGETFRFLHTPGHNLYHITPIHTQSGVYFSGDLIIANLTAIYSQLDGSLGDYYFTLSKLLEEPIRRLLPAHGNEIDDPQKTITLVKKTLSILEKGVIRRLKESSSDLLHLMEAAIGKKVHNGGHLPTALGLVYSIIQKLVLEGLIKIETRDDGYETFHLLG</sequence>
<comment type="caution">
    <text evidence="2">The sequence shown here is derived from an EMBL/GenBank/DDBJ whole genome shotgun (WGS) entry which is preliminary data.</text>
</comment>
<organism evidence="2 3">
    <name type="scientific">Leptospira ryugenii</name>
    <dbReference type="NCBI Taxonomy" id="1917863"/>
    <lineage>
        <taxon>Bacteria</taxon>
        <taxon>Pseudomonadati</taxon>
        <taxon>Spirochaetota</taxon>
        <taxon>Spirochaetia</taxon>
        <taxon>Leptospirales</taxon>
        <taxon>Leptospiraceae</taxon>
        <taxon>Leptospira</taxon>
    </lineage>
</organism>
<name>A0A2P2E115_9LEPT</name>
<evidence type="ECO:0000313" key="3">
    <source>
        <dbReference type="Proteomes" id="UP000245133"/>
    </source>
</evidence>
<dbReference type="EMBL" id="BFBB01000005">
    <property type="protein sequence ID" value="GBF50570.1"/>
    <property type="molecule type" value="Genomic_DNA"/>
</dbReference>
<dbReference type="Gene3D" id="3.60.15.10">
    <property type="entry name" value="Ribonuclease Z/Hydroxyacylglutathione hydrolase-like"/>
    <property type="match status" value="1"/>
</dbReference>